<feature type="region of interest" description="Disordered" evidence="1">
    <location>
        <begin position="1167"/>
        <end position="1256"/>
    </location>
</feature>
<sequence length="1296" mass="144633">MSSNAATQVAGTYELAQHIFKDAQLEFGNSSLVAATTSDRFLGSVALDVLWETQTSLLPLFQVLGHLFEVEVEERAVWDSDEERWDDYAEPDRQRAMHLVDALTPADWEKLQSYARRIKYIEDGPLSPGDPNDVHFGRAESFEGIFNAGKGSVLLPNIRRFDIGPRMISLFEQFDFWPEKGKNAHLTLRDQACRPRPLYSIRFCRLSQLQMLGIEADYHLEMLPGLRAMPALEELHLKYKPETSNPDLKRWYEGDAHDAYGLIGRQIKAAPAPGFPALKTLRLTDAESIEDFTTTLKNMVKGSLKLEQLHIRGWEIQEFRDRQASKKLHAAIRASCDKATLTHLTIVLQSWRSGLSTVEMIQDLLTFPNITHACIDFDGHHYLDTKGAFDAITNAWCRLERLTFYPRPSRDCDAMLNLENLTCLADRCPRLSYLSIPINLTAVSEPVISTSPPLTDRSVSLNLGRHENLSRMSRGDTAAIAQTLASVFPYPTLASVTYDLHDAAPPPWHDYSEERQLPALATFDDPAGPRRKQWLSKEDMRRILGIAQPKTVAAKSRTKRSVKPPKVTPTTKTKAAAPRKPATTAAAAPAKTTDGEPQNASNTAAKQAAAGRKADTPGAKAVARARKPAAQPPTIDPARPLASFYDAGGHCLRAKRSTPPEVSQNRLATKRQRPQAAKVLGRLTKIEVQGRSVWNPDGLRWEEDEVDYQRVIRLKRGRNSVKRKDWARLQVYARRIKVIDDRDMPFRPGKVDDLHLCSESVIEIYRAGGGALLLPNLLRADIGAHLITLFEFFNFWPDKGDDGHAYLALRSWNMPHGHDVALCRLDQLRMLGIQVDNNLAMLPLLRAMPALEELHLKFEPEETNPDKKMCHVKEDAWDAWGLKGRKILADPGPGFHALKTLHLTDAWCFDDNITTLKNMIAGPMKLEGLHIRGWESIESPEERAVKRMYSTIGAFCDRTALTHLTVVFQAYQHPTRTQEIIKDLLVFPNITHAYFHTHGEHVDLNLALDVFSVAWPHLESLTFFCRPESTIYTDAVELATLACLVDRCPRLSYLSAPVSLYTIPRPVAPPAPSLLNRSVALNLGRGYDLSEEPQAVVRAAAKFLASIFPYPTLTSVTYDLEVEDEDEDDPIHYPTLALYDDPSSPLRRQWLSAEDFRRILRIPRAGTAKATKQESAAKSARGKRGRKAKTRARKTAADKATTAADSALQDPPSADVPTARAAKTTTAAARANTALPEASSSRSKVAPQPEASESTLQIASFYDAGGHRLRAKRFTPSDGSEIQLPAKRRRISALSS</sequence>
<feature type="region of interest" description="Disordered" evidence="1">
    <location>
        <begin position="546"/>
        <end position="673"/>
    </location>
</feature>
<accession>D8QIX2</accession>
<dbReference type="Proteomes" id="UP000007431">
    <property type="component" value="Unassembled WGS sequence"/>
</dbReference>
<keyword evidence="3" id="KW-1185">Reference proteome</keyword>
<organism evidence="3">
    <name type="scientific">Schizophyllum commune (strain H4-8 / FGSC 9210)</name>
    <name type="common">Split gill fungus</name>
    <dbReference type="NCBI Taxonomy" id="578458"/>
    <lineage>
        <taxon>Eukaryota</taxon>
        <taxon>Fungi</taxon>
        <taxon>Dikarya</taxon>
        <taxon>Basidiomycota</taxon>
        <taxon>Agaricomycotina</taxon>
        <taxon>Agaricomycetes</taxon>
        <taxon>Agaricomycetidae</taxon>
        <taxon>Agaricales</taxon>
        <taxon>Schizophyllaceae</taxon>
        <taxon>Schizophyllum</taxon>
    </lineage>
</organism>
<evidence type="ECO:0000313" key="3">
    <source>
        <dbReference type="Proteomes" id="UP000007431"/>
    </source>
</evidence>
<dbReference type="InParanoid" id="D8QIX2"/>
<gene>
    <name evidence="2" type="ORF">SCHCODRAFT_238177</name>
</gene>
<dbReference type="InterPro" id="IPR032675">
    <property type="entry name" value="LRR_dom_sf"/>
</dbReference>
<dbReference type="VEuPathDB" id="FungiDB:SCHCODRAFT_02593046"/>
<protein>
    <submittedName>
        <fullName evidence="2">Uncharacterized protein</fullName>
    </submittedName>
</protein>
<feature type="compositionally biased region" description="Basic residues" evidence="1">
    <location>
        <begin position="1286"/>
        <end position="1296"/>
    </location>
</feature>
<feature type="compositionally biased region" description="Basic residues" evidence="1">
    <location>
        <begin position="1180"/>
        <end position="1194"/>
    </location>
</feature>
<dbReference type="RefSeq" id="XP_003027387.1">
    <property type="nucleotide sequence ID" value="XM_003027341.1"/>
</dbReference>
<feature type="compositionally biased region" description="Low complexity" evidence="1">
    <location>
        <begin position="1218"/>
        <end position="1234"/>
    </location>
</feature>
<evidence type="ECO:0000256" key="1">
    <source>
        <dbReference type="SAM" id="MobiDB-lite"/>
    </source>
</evidence>
<dbReference type="KEGG" id="scm:SCHCO_02593046"/>
<dbReference type="GeneID" id="9597083"/>
<dbReference type="Gene3D" id="3.80.10.10">
    <property type="entry name" value="Ribonuclease Inhibitor"/>
    <property type="match status" value="1"/>
</dbReference>
<feature type="compositionally biased region" description="Low complexity" evidence="1">
    <location>
        <begin position="1198"/>
        <end position="1207"/>
    </location>
</feature>
<proteinExistence type="predicted"/>
<reference evidence="2 3" key="1">
    <citation type="journal article" date="2010" name="Nat. Biotechnol.">
        <title>Genome sequence of the model mushroom Schizophyllum commune.</title>
        <authorList>
            <person name="Ohm R.A."/>
            <person name="de Jong J.F."/>
            <person name="Lugones L.G."/>
            <person name="Aerts A."/>
            <person name="Kothe E."/>
            <person name="Stajich J.E."/>
            <person name="de Vries R.P."/>
            <person name="Record E."/>
            <person name="Levasseur A."/>
            <person name="Baker S.E."/>
            <person name="Bartholomew K.A."/>
            <person name="Coutinho P.M."/>
            <person name="Erdmann S."/>
            <person name="Fowler T.J."/>
            <person name="Gathman A.C."/>
            <person name="Lombard V."/>
            <person name="Henrissat B."/>
            <person name="Knabe N."/>
            <person name="Kuees U."/>
            <person name="Lilly W.W."/>
            <person name="Lindquist E."/>
            <person name="Lucas S."/>
            <person name="Magnuson J.K."/>
            <person name="Piumi F."/>
            <person name="Raudaskoski M."/>
            <person name="Salamov A."/>
            <person name="Schmutz J."/>
            <person name="Schwarze F.W.M.R."/>
            <person name="vanKuyk P.A."/>
            <person name="Horton J.S."/>
            <person name="Grigoriev I.V."/>
            <person name="Woesten H.A.B."/>
        </authorList>
    </citation>
    <scope>NUCLEOTIDE SEQUENCE [LARGE SCALE GENOMIC DNA]</scope>
    <source>
        <strain evidence="3">H4-8 / FGSC 9210</strain>
    </source>
</reference>
<dbReference type="HOGENOM" id="CLU_261843_0_0_1"/>
<evidence type="ECO:0000313" key="2">
    <source>
        <dbReference type="EMBL" id="EFI92484.1"/>
    </source>
</evidence>
<dbReference type="EMBL" id="GL377313">
    <property type="protein sequence ID" value="EFI92484.1"/>
    <property type="molecule type" value="Genomic_DNA"/>
</dbReference>
<dbReference type="OrthoDB" id="3056097at2759"/>
<name>D8QIX2_SCHCM</name>
<feature type="region of interest" description="Disordered" evidence="1">
    <location>
        <begin position="1272"/>
        <end position="1296"/>
    </location>
</feature>
<feature type="compositionally biased region" description="Low complexity" evidence="1">
    <location>
        <begin position="564"/>
        <end position="629"/>
    </location>
</feature>